<evidence type="ECO:0000313" key="2">
    <source>
        <dbReference type="EMBL" id="KIM79397.1"/>
    </source>
</evidence>
<evidence type="ECO:0000256" key="1">
    <source>
        <dbReference type="SAM" id="MobiDB-lite"/>
    </source>
</evidence>
<reference evidence="3" key="2">
    <citation type="submission" date="2015-01" db="EMBL/GenBank/DDBJ databases">
        <title>Evolutionary Origins and Diversification of the Mycorrhizal Mutualists.</title>
        <authorList>
            <consortium name="DOE Joint Genome Institute"/>
            <consortium name="Mycorrhizal Genomics Consortium"/>
            <person name="Kohler A."/>
            <person name="Kuo A."/>
            <person name="Nagy L.G."/>
            <person name="Floudas D."/>
            <person name="Copeland A."/>
            <person name="Barry K.W."/>
            <person name="Cichocki N."/>
            <person name="Veneault-Fourrey C."/>
            <person name="LaButti K."/>
            <person name="Lindquist E.A."/>
            <person name="Lipzen A."/>
            <person name="Lundell T."/>
            <person name="Morin E."/>
            <person name="Murat C."/>
            <person name="Riley R."/>
            <person name="Ohm R."/>
            <person name="Sun H."/>
            <person name="Tunlid A."/>
            <person name="Henrissat B."/>
            <person name="Grigoriev I.V."/>
            <person name="Hibbett D.S."/>
            <person name="Martin F."/>
        </authorList>
    </citation>
    <scope>NUCLEOTIDE SEQUENCE [LARGE SCALE GENOMIC DNA]</scope>
    <source>
        <strain evidence="3">F 1598</strain>
    </source>
</reference>
<gene>
    <name evidence="2" type="ORF">PILCRDRAFT_10518</name>
</gene>
<dbReference type="EMBL" id="KN833010">
    <property type="protein sequence ID" value="KIM79397.1"/>
    <property type="molecule type" value="Genomic_DNA"/>
</dbReference>
<evidence type="ECO:0000313" key="3">
    <source>
        <dbReference type="Proteomes" id="UP000054166"/>
    </source>
</evidence>
<dbReference type="Proteomes" id="UP000054166">
    <property type="component" value="Unassembled WGS sequence"/>
</dbReference>
<keyword evidence="3" id="KW-1185">Reference proteome</keyword>
<sequence>MTTLSVHCILPLGNSPSGGTPPENGKEDQLWHGPPALDEHVVDPGLTVGATATTAASQELVKMAQHFAATNSMAGHMVLLYAGMLEVRDMAEKFQQNSTWSIPDVLSV</sequence>
<protein>
    <submittedName>
        <fullName evidence="2">Uncharacterized protein</fullName>
    </submittedName>
</protein>
<dbReference type="InParanoid" id="A0A0C3BPZ6"/>
<reference evidence="2 3" key="1">
    <citation type="submission" date="2014-04" db="EMBL/GenBank/DDBJ databases">
        <authorList>
            <consortium name="DOE Joint Genome Institute"/>
            <person name="Kuo A."/>
            <person name="Tarkka M."/>
            <person name="Buscot F."/>
            <person name="Kohler A."/>
            <person name="Nagy L.G."/>
            <person name="Floudas D."/>
            <person name="Copeland A."/>
            <person name="Barry K.W."/>
            <person name="Cichocki N."/>
            <person name="Veneault-Fourrey C."/>
            <person name="LaButti K."/>
            <person name="Lindquist E.A."/>
            <person name="Lipzen A."/>
            <person name="Lundell T."/>
            <person name="Morin E."/>
            <person name="Murat C."/>
            <person name="Sun H."/>
            <person name="Tunlid A."/>
            <person name="Henrissat B."/>
            <person name="Grigoriev I.V."/>
            <person name="Hibbett D.S."/>
            <person name="Martin F."/>
            <person name="Nordberg H.P."/>
            <person name="Cantor M.N."/>
            <person name="Hua S.X."/>
        </authorList>
    </citation>
    <scope>NUCLEOTIDE SEQUENCE [LARGE SCALE GENOMIC DNA]</scope>
    <source>
        <strain evidence="2 3">F 1598</strain>
    </source>
</reference>
<name>A0A0C3BPZ6_PILCF</name>
<organism evidence="2 3">
    <name type="scientific">Piloderma croceum (strain F 1598)</name>
    <dbReference type="NCBI Taxonomy" id="765440"/>
    <lineage>
        <taxon>Eukaryota</taxon>
        <taxon>Fungi</taxon>
        <taxon>Dikarya</taxon>
        <taxon>Basidiomycota</taxon>
        <taxon>Agaricomycotina</taxon>
        <taxon>Agaricomycetes</taxon>
        <taxon>Agaricomycetidae</taxon>
        <taxon>Atheliales</taxon>
        <taxon>Atheliaceae</taxon>
        <taxon>Piloderma</taxon>
    </lineage>
</organism>
<proteinExistence type="predicted"/>
<feature type="region of interest" description="Disordered" evidence="1">
    <location>
        <begin position="11"/>
        <end position="30"/>
    </location>
</feature>
<dbReference type="AlphaFoldDB" id="A0A0C3BPZ6"/>
<accession>A0A0C3BPZ6</accession>
<dbReference type="HOGENOM" id="CLU_2197942_0_0_1"/>